<feature type="non-terminal residue" evidence="1">
    <location>
        <position position="88"/>
    </location>
</feature>
<dbReference type="AlphaFoldDB" id="A0A7L1BBX0"/>
<dbReference type="Proteomes" id="UP000579941">
    <property type="component" value="Unassembled WGS sequence"/>
</dbReference>
<name>A0A7L1BBX0_GYMTI</name>
<dbReference type="EMBL" id="VXAZ01010109">
    <property type="protein sequence ID" value="NXM50839.1"/>
    <property type="molecule type" value="Genomic_DNA"/>
</dbReference>
<keyword evidence="2" id="KW-1185">Reference proteome</keyword>
<protein>
    <submittedName>
        <fullName evidence="1">ENR1 protein</fullName>
    </submittedName>
</protein>
<proteinExistence type="predicted"/>
<evidence type="ECO:0000313" key="1">
    <source>
        <dbReference type="EMBL" id="NXM50839.1"/>
    </source>
</evidence>
<evidence type="ECO:0000313" key="2">
    <source>
        <dbReference type="Proteomes" id="UP000579941"/>
    </source>
</evidence>
<sequence>INCEGLYECIGKEVNPFWDIPGISKFWEGNRREDYNLWEAPKGLFWLCGDTAYARLPRDWPGSCTLGAISPSFFLLPWSYGQELGIPL</sequence>
<accession>A0A7L1BBX0</accession>
<feature type="non-terminal residue" evidence="1">
    <location>
        <position position="1"/>
    </location>
</feature>
<comment type="caution">
    <text evidence="1">The sequence shown here is derived from an EMBL/GenBank/DDBJ whole genome shotgun (WGS) entry which is preliminary data.</text>
</comment>
<organism evidence="1 2">
    <name type="scientific">Gymnorhina tibicen</name>
    <name type="common">Australian magpie</name>
    <name type="synonym">Cracticus tibicen</name>
    <dbReference type="NCBI Taxonomy" id="9132"/>
    <lineage>
        <taxon>Eukaryota</taxon>
        <taxon>Metazoa</taxon>
        <taxon>Chordata</taxon>
        <taxon>Craniata</taxon>
        <taxon>Vertebrata</taxon>
        <taxon>Euteleostomi</taxon>
        <taxon>Archelosauria</taxon>
        <taxon>Archosauria</taxon>
        <taxon>Dinosauria</taxon>
        <taxon>Saurischia</taxon>
        <taxon>Theropoda</taxon>
        <taxon>Coelurosauria</taxon>
        <taxon>Aves</taxon>
        <taxon>Neognathae</taxon>
        <taxon>Neoaves</taxon>
        <taxon>Telluraves</taxon>
        <taxon>Australaves</taxon>
        <taxon>Passeriformes</taxon>
        <taxon>Artamidae</taxon>
        <taxon>Gymnorhina</taxon>
    </lineage>
</organism>
<reference evidence="1 2" key="1">
    <citation type="submission" date="2019-09" db="EMBL/GenBank/DDBJ databases">
        <title>Bird 10,000 Genomes (B10K) Project - Family phase.</title>
        <authorList>
            <person name="Zhang G."/>
        </authorList>
    </citation>
    <scope>NUCLEOTIDE SEQUENCE [LARGE SCALE GENOMIC DNA]</scope>
    <source>
        <strain evidence="1">B10K-DU-002-05</strain>
        <tissue evidence="1">Muscle</tissue>
    </source>
</reference>
<gene>
    <name evidence="1" type="primary">Erv31_6</name>
    <name evidence="1" type="ORF">GYMTIB_R16232</name>
</gene>